<keyword evidence="1" id="KW-1133">Transmembrane helix</keyword>
<feature type="transmembrane region" description="Helical" evidence="1">
    <location>
        <begin position="60"/>
        <end position="78"/>
    </location>
</feature>
<evidence type="ECO:0000256" key="1">
    <source>
        <dbReference type="SAM" id="Phobius"/>
    </source>
</evidence>
<keyword evidence="1" id="KW-0812">Transmembrane</keyword>
<dbReference type="Proteomes" id="UP000323257">
    <property type="component" value="Unassembled WGS sequence"/>
</dbReference>
<dbReference type="RefSeq" id="WP_148932088.1">
    <property type="nucleotide sequence ID" value="NZ_VNHS01000011.1"/>
</dbReference>
<accession>A0A5S5BU62</accession>
<feature type="transmembrane region" description="Helical" evidence="1">
    <location>
        <begin position="213"/>
        <end position="231"/>
    </location>
</feature>
<evidence type="ECO:0000313" key="3">
    <source>
        <dbReference type="Proteomes" id="UP000323257"/>
    </source>
</evidence>
<feature type="transmembrane region" description="Helical" evidence="1">
    <location>
        <begin position="142"/>
        <end position="163"/>
    </location>
</feature>
<gene>
    <name evidence="2" type="ORF">BCM02_1118</name>
</gene>
<dbReference type="OrthoDB" id="2678663at2"/>
<proteinExistence type="predicted"/>
<keyword evidence="3" id="KW-1185">Reference proteome</keyword>
<name>A0A5S5BU62_9BACL</name>
<organism evidence="2 3">
    <name type="scientific">Paenibacillus methanolicus</name>
    <dbReference type="NCBI Taxonomy" id="582686"/>
    <lineage>
        <taxon>Bacteria</taxon>
        <taxon>Bacillati</taxon>
        <taxon>Bacillota</taxon>
        <taxon>Bacilli</taxon>
        <taxon>Bacillales</taxon>
        <taxon>Paenibacillaceae</taxon>
        <taxon>Paenibacillus</taxon>
    </lineage>
</organism>
<dbReference type="EMBL" id="VNHS01000011">
    <property type="protein sequence ID" value="TYP70504.1"/>
    <property type="molecule type" value="Genomic_DNA"/>
</dbReference>
<feature type="transmembrane region" description="Helical" evidence="1">
    <location>
        <begin position="172"/>
        <end position="193"/>
    </location>
</feature>
<dbReference type="AlphaFoldDB" id="A0A5S5BU62"/>
<feature type="transmembrane region" description="Helical" evidence="1">
    <location>
        <begin position="98"/>
        <end position="122"/>
    </location>
</feature>
<feature type="transmembrane region" description="Helical" evidence="1">
    <location>
        <begin position="20"/>
        <end position="40"/>
    </location>
</feature>
<comment type="caution">
    <text evidence="2">The sequence shown here is derived from an EMBL/GenBank/DDBJ whole genome shotgun (WGS) entry which is preliminary data.</text>
</comment>
<sequence length="243" mass="27878">MSSWQGALRLFRHEMRRSWVGVLITIGFFTYIGFVLTMVLGDMLDGMESGEELIVFPADFLMLTLLPNMGFVMNRTLFHYWKTNSFTRRIAYWRTMPIGFQSIVVSRMLQLVVMLAIVGVYFFSLEYALVAELRETLSFGQYMIFALFWMGYALIFASGYMFAEQCYSGRTYLLVCWGYVMLFALIVVGLWYLDFSPTLLSMELAEAGNPAGALIMVAVGIGALLISGHYIRQKLERRSLFNE</sequence>
<evidence type="ECO:0000313" key="2">
    <source>
        <dbReference type="EMBL" id="TYP70504.1"/>
    </source>
</evidence>
<reference evidence="2 3" key="1">
    <citation type="submission" date="2019-07" db="EMBL/GenBank/DDBJ databases">
        <title>Genomic Encyclopedia of Type Strains, Phase III (KMG-III): the genomes of soil and plant-associated and newly described type strains.</title>
        <authorList>
            <person name="Whitman W."/>
        </authorList>
    </citation>
    <scope>NUCLEOTIDE SEQUENCE [LARGE SCALE GENOMIC DNA]</scope>
    <source>
        <strain evidence="2 3">BL24</strain>
    </source>
</reference>
<protein>
    <recommendedName>
        <fullName evidence="4">ABC-2 family transporter</fullName>
    </recommendedName>
</protein>
<evidence type="ECO:0008006" key="4">
    <source>
        <dbReference type="Google" id="ProtNLM"/>
    </source>
</evidence>
<keyword evidence="1" id="KW-0472">Membrane</keyword>